<dbReference type="OrthoDB" id="9800780at2"/>
<evidence type="ECO:0000313" key="4">
    <source>
        <dbReference type="Proteomes" id="UP000316095"/>
    </source>
</evidence>
<dbReference type="RefSeq" id="WP_146505632.1">
    <property type="nucleotide sequence ID" value="NZ_SJPG01000001.1"/>
</dbReference>
<dbReference type="Pfam" id="PF01476">
    <property type="entry name" value="LysM"/>
    <property type="match status" value="2"/>
</dbReference>
<feature type="domain" description="LysM" evidence="2">
    <location>
        <begin position="517"/>
        <end position="566"/>
    </location>
</feature>
<proteinExistence type="predicted"/>
<dbReference type="PANTHER" id="PTHR34700:SF4">
    <property type="entry name" value="PHAGE-LIKE ELEMENT PBSX PROTEIN XKDP"/>
    <property type="match status" value="1"/>
</dbReference>
<dbReference type="AlphaFoldDB" id="A0A5C5XKV7"/>
<feature type="compositionally biased region" description="Polar residues" evidence="1">
    <location>
        <begin position="247"/>
        <end position="266"/>
    </location>
</feature>
<feature type="compositionally biased region" description="Polar residues" evidence="1">
    <location>
        <begin position="304"/>
        <end position="323"/>
    </location>
</feature>
<dbReference type="PANTHER" id="PTHR34700">
    <property type="entry name" value="POTASSIUM BINDING PROTEIN KBP"/>
    <property type="match status" value="1"/>
</dbReference>
<evidence type="ECO:0000259" key="2">
    <source>
        <dbReference type="PROSITE" id="PS51782"/>
    </source>
</evidence>
<evidence type="ECO:0000313" key="3">
    <source>
        <dbReference type="EMBL" id="TWT63856.1"/>
    </source>
</evidence>
<sequence>MPKETKFTLYLLLFLGVAFGFVVWQKVSHQTDILAAMKKKAGQFQDQFSGNHEGHDHHGHDHEHAPVPGSGGNPFDAKPIQTAQNPPHQNHNEPRKLPGNSQFEPSPFDEHNHSSKPNPHQFQPTQRENPFPNESTQVVARKPPSDLFESPKQGPPKKNPFPEEDLTPRRNPFPQGGGTTVQTFPASQTKIVEQPSSNGKNPFDEADTPKNLFPGATGQTEPKPTAPSGNNPFDNSFPMPKAPPSHVVQQPNTKSPFDEANASTPNQPKPPAQFNPFEESNAVPTHQVNHPPANPNPKDPFSAHNVNTQQPKGGFPTANTGFPQAQHDPHFKPTGHNSNPFDENKVAQIPDGNSTVVPAPKFHAPGPAEQPKSGGSFNPFDDNPLPTKPDRPTQPQVPEKPKNPFPPKYDPSDNHNHHHHHPPSDKPTPVYKVQMDETYWSISEKLYGSIRYFNALAEYNRHRVPNPKHLRTGMIILVPEAEDLERMYAKLIPGATKKDDPYCEIKSGLFFTNAGAPMYRIGDDDTLSDIAQKHLGRSTRWVEIYNLNREQLKAADRLKVGSIIRLPRDASQVTVSAQPGYSR</sequence>
<gene>
    <name evidence="3" type="ORF">Pan54_46150</name>
</gene>
<dbReference type="EMBL" id="SJPG01000001">
    <property type="protein sequence ID" value="TWT63856.1"/>
    <property type="molecule type" value="Genomic_DNA"/>
</dbReference>
<dbReference type="Gene3D" id="3.10.350.10">
    <property type="entry name" value="LysM domain"/>
    <property type="match status" value="2"/>
</dbReference>
<dbReference type="SMART" id="SM00257">
    <property type="entry name" value="LysM"/>
    <property type="match status" value="2"/>
</dbReference>
<evidence type="ECO:0000256" key="1">
    <source>
        <dbReference type="SAM" id="MobiDB-lite"/>
    </source>
</evidence>
<dbReference type="CDD" id="cd00118">
    <property type="entry name" value="LysM"/>
    <property type="match status" value="1"/>
</dbReference>
<accession>A0A5C5XKV7</accession>
<protein>
    <submittedName>
        <fullName evidence="3">LysM domain/BON superfamily protein</fullName>
    </submittedName>
</protein>
<organism evidence="3 4">
    <name type="scientific">Rubinisphaera italica</name>
    <dbReference type="NCBI Taxonomy" id="2527969"/>
    <lineage>
        <taxon>Bacteria</taxon>
        <taxon>Pseudomonadati</taxon>
        <taxon>Planctomycetota</taxon>
        <taxon>Planctomycetia</taxon>
        <taxon>Planctomycetales</taxon>
        <taxon>Planctomycetaceae</taxon>
        <taxon>Rubinisphaera</taxon>
    </lineage>
</organism>
<dbReference type="Proteomes" id="UP000316095">
    <property type="component" value="Unassembled WGS sequence"/>
</dbReference>
<dbReference type="InterPro" id="IPR052196">
    <property type="entry name" value="Bact_Kbp"/>
</dbReference>
<name>A0A5C5XKV7_9PLAN</name>
<feature type="compositionally biased region" description="Basic and acidic residues" evidence="1">
    <location>
        <begin position="52"/>
        <end position="65"/>
    </location>
</feature>
<feature type="compositionally biased region" description="Polar residues" evidence="1">
    <location>
        <begin position="115"/>
        <end position="138"/>
    </location>
</feature>
<feature type="compositionally biased region" description="Polar residues" evidence="1">
    <location>
        <begin position="217"/>
        <end position="234"/>
    </location>
</feature>
<keyword evidence="4" id="KW-1185">Reference proteome</keyword>
<dbReference type="PROSITE" id="PS51782">
    <property type="entry name" value="LYSM"/>
    <property type="match status" value="2"/>
</dbReference>
<comment type="caution">
    <text evidence="3">The sequence shown here is derived from an EMBL/GenBank/DDBJ whole genome shotgun (WGS) entry which is preliminary data.</text>
</comment>
<dbReference type="InterPro" id="IPR036779">
    <property type="entry name" value="LysM_dom_sf"/>
</dbReference>
<dbReference type="InterPro" id="IPR018392">
    <property type="entry name" value="LysM"/>
</dbReference>
<reference evidence="3 4" key="1">
    <citation type="submission" date="2019-02" db="EMBL/GenBank/DDBJ databases">
        <title>Deep-cultivation of Planctomycetes and their phenomic and genomic characterization uncovers novel biology.</title>
        <authorList>
            <person name="Wiegand S."/>
            <person name="Jogler M."/>
            <person name="Boedeker C."/>
            <person name="Pinto D."/>
            <person name="Vollmers J."/>
            <person name="Rivas-Marin E."/>
            <person name="Kohn T."/>
            <person name="Peeters S.H."/>
            <person name="Heuer A."/>
            <person name="Rast P."/>
            <person name="Oberbeckmann S."/>
            <person name="Bunk B."/>
            <person name="Jeske O."/>
            <person name="Meyerdierks A."/>
            <person name="Storesund J.E."/>
            <person name="Kallscheuer N."/>
            <person name="Luecker S."/>
            <person name="Lage O.M."/>
            <person name="Pohl T."/>
            <person name="Merkel B.J."/>
            <person name="Hornburger P."/>
            <person name="Mueller R.-W."/>
            <person name="Bruemmer F."/>
            <person name="Labrenz M."/>
            <person name="Spormann A.M."/>
            <person name="Op Den Camp H."/>
            <person name="Overmann J."/>
            <person name="Amann R."/>
            <person name="Jetten M.S.M."/>
            <person name="Mascher T."/>
            <person name="Medema M.H."/>
            <person name="Devos D.P."/>
            <person name="Kaster A.-K."/>
            <person name="Ovreas L."/>
            <person name="Rohde M."/>
            <person name="Galperin M.Y."/>
            <person name="Jogler C."/>
        </authorList>
    </citation>
    <scope>NUCLEOTIDE SEQUENCE [LARGE SCALE GENOMIC DNA]</scope>
    <source>
        <strain evidence="3 4">Pan54</strain>
    </source>
</reference>
<feature type="compositionally biased region" description="Polar residues" evidence="1">
    <location>
        <begin position="180"/>
        <end position="200"/>
    </location>
</feature>
<feature type="region of interest" description="Disordered" evidence="1">
    <location>
        <begin position="46"/>
        <end position="430"/>
    </location>
</feature>
<feature type="domain" description="LysM" evidence="2">
    <location>
        <begin position="429"/>
        <end position="478"/>
    </location>
</feature>